<dbReference type="AlphaFoldDB" id="A0A0F8XW50"/>
<organism evidence="2">
    <name type="scientific">marine sediment metagenome</name>
    <dbReference type="NCBI Taxonomy" id="412755"/>
    <lineage>
        <taxon>unclassified sequences</taxon>
        <taxon>metagenomes</taxon>
        <taxon>ecological metagenomes</taxon>
    </lineage>
</organism>
<sequence length="57" mass="5999">MLAAARLTLKAHCKDDCAGTAAAGVALAHMIVQRASKPPSQFSFKHNLPEPAPESKN</sequence>
<evidence type="ECO:0000313" key="2">
    <source>
        <dbReference type="EMBL" id="KKK46229.1"/>
    </source>
</evidence>
<evidence type="ECO:0000256" key="1">
    <source>
        <dbReference type="SAM" id="MobiDB-lite"/>
    </source>
</evidence>
<reference evidence="2" key="1">
    <citation type="journal article" date="2015" name="Nature">
        <title>Complex archaea that bridge the gap between prokaryotes and eukaryotes.</title>
        <authorList>
            <person name="Spang A."/>
            <person name="Saw J.H."/>
            <person name="Jorgensen S.L."/>
            <person name="Zaremba-Niedzwiedzka K."/>
            <person name="Martijn J."/>
            <person name="Lind A.E."/>
            <person name="van Eijk R."/>
            <person name="Schleper C."/>
            <person name="Guy L."/>
            <person name="Ettema T.J."/>
        </authorList>
    </citation>
    <scope>NUCLEOTIDE SEQUENCE</scope>
</reference>
<name>A0A0F8XW50_9ZZZZ</name>
<comment type="caution">
    <text evidence="2">The sequence shown here is derived from an EMBL/GenBank/DDBJ whole genome shotgun (WGS) entry which is preliminary data.</text>
</comment>
<gene>
    <name evidence="2" type="ORF">LCGC14_3164230</name>
</gene>
<dbReference type="EMBL" id="LAZR01070025">
    <property type="protein sequence ID" value="KKK46229.1"/>
    <property type="molecule type" value="Genomic_DNA"/>
</dbReference>
<protein>
    <submittedName>
        <fullName evidence="2">Uncharacterized protein</fullName>
    </submittedName>
</protein>
<accession>A0A0F8XW50</accession>
<proteinExistence type="predicted"/>
<feature type="region of interest" description="Disordered" evidence="1">
    <location>
        <begin position="38"/>
        <end position="57"/>
    </location>
</feature>